<dbReference type="Proteomes" id="UP001148614">
    <property type="component" value="Unassembled WGS sequence"/>
</dbReference>
<dbReference type="EMBL" id="JANPWZ010000348">
    <property type="protein sequence ID" value="KAJ3577551.1"/>
    <property type="molecule type" value="Genomic_DNA"/>
</dbReference>
<keyword evidence="2" id="KW-1185">Reference proteome</keyword>
<evidence type="ECO:0008006" key="3">
    <source>
        <dbReference type="Google" id="ProtNLM"/>
    </source>
</evidence>
<evidence type="ECO:0000313" key="1">
    <source>
        <dbReference type="EMBL" id="KAJ3577551.1"/>
    </source>
</evidence>
<gene>
    <name evidence="1" type="ORF">NPX13_g3015</name>
</gene>
<comment type="caution">
    <text evidence="1">The sequence shown here is derived from an EMBL/GenBank/DDBJ whole genome shotgun (WGS) entry which is preliminary data.</text>
</comment>
<reference evidence="1" key="1">
    <citation type="submission" date="2022-07" db="EMBL/GenBank/DDBJ databases">
        <title>Genome Sequence of Xylaria arbuscula.</title>
        <authorList>
            <person name="Buettner E."/>
        </authorList>
    </citation>
    <scope>NUCLEOTIDE SEQUENCE</scope>
    <source>
        <strain evidence="1">VT107</strain>
    </source>
</reference>
<sequence>MPAPSHVAPRMAYKTSQNSFHLGLGDQEGTIDHTATFTGLLDEFLLFGDSSGLNNQHFSQSLFELENRNAVSCVSNGPSILHPQVASYQQTSSTFMTSSPCPTSLSQPMAVLDLLDGSSNDISADRDEKPRCWEHGCNGREFSSKSNLMRHMKEKSGASNKCTCPLCGAIFTRSSARDTHLAKQSCNKIRRYSNGRPRPSRLAVLENPRAAAVAAAAATCMAQDQVQAKPTTIMWDHSATCAVDDTSPCYSGELERTSIVYQSPTLHIQ</sequence>
<dbReference type="AlphaFoldDB" id="A0A9W8NIZ8"/>
<accession>A0A9W8NIZ8</accession>
<dbReference type="VEuPathDB" id="FungiDB:F4678DRAFT_414950"/>
<protein>
    <recommendedName>
        <fullName evidence="3">C2H2-type domain-containing protein</fullName>
    </recommendedName>
</protein>
<organism evidence="1 2">
    <name type="scientific">Xylaria arbuscula</name>
    <dbReference type="NCBI Taxonomy" id="114810"/>
    <lineage>
        <taxon>Eukaryota</taxon>
        <taxon>Fungi</taxon>
        <taxon>Dikarya</taxon>
        <taxon>Ascomycota</taxon>
        <taxon>Pezizomycotina</taxon>
        <taxon>Sordariomycetes</taxon>
        <taxon>Xylariomycetidae</taxon>
        <taxon>Xylariales</taxon>
        <taxon>Xylariaceae</taxon>
        <taxon>Xylaria</taxon>
    </lineage>
</organism>
<evidence type="ECO:0000313" key="2">
    <source>
        <dbReference type="Proteomes" id="UP001148614"/>
    </source>
</evidence>
<name>A0A9W8NIZ8_9PEZI</name>
<dbReference type="Gene3D" id="3.30.160.60">
    <property type="entry name" value="Classic Zinc Finger"/>
    <property type="match status" value="1"/>
</dbReference>
<proteinExistence type="predicted"/>